<comment type="caution">
    <text evidence="1">The sequence shown here is derived from an EMBL/GenBank/DDBJ whole genome shotgun (WGS) entry which is preliminary data.</text>
</comment>
<organism evidence="1 2">
    <name type="scientific">Apiospora rasikravindrae</name>
    <dbReference type="NCBI Taxonomy" id="990691"/>
    <lineage>
        <taxon>Eukaryota</taxon>
        <taxon>Fungi</taxon>
        <taxon>Dikarya</taxon>
        <taxon>Ascomycota</taxon>
        <taxon>Pezizomycotina</taxon>
        <taxon>Sordariomycetes</taxon>
        <taxon>Xylariomycetidae</taxon>
        <taxon>Amphisphaeriales</taxon>
        <taxon>Apiosporaceae</taxon>
        <taxon>Apiospora</taxon>
    </lineage>
</organism>
<evidence type="ECO:0000313" key="1">
    <source>
        <dbReference type="EMBL" id="KAK8050882.1"/>
    </source>
</evidence>
<protein>
    <recommendedName>
        <fullName evidence="3">Fungal N-terminal domain-containing protein</fullName>
    </recommendedName>
</protein>
<accession>A0ABR1TWA6</accession>
<keyword evidence="2" id="KW-1185">Reference proteome</keyword>
<proteinExistence type="predicted"/>
<evidence type="ECO:0000313" key="2">
    <source>
        <dbReference type="Proteomes" id="UP001444661"/>
    </source>
</evidence>
<dbReference type="Proteomes" id="UP001444661">
    <property type="component" value="Unassembled WGS sequence"/>
</dbReference>
<gene>
    <name evidence="1" type="ORF">PG993_002267</name>
</gene>
<reference evidence="1 2" key="1">
    <citation type="submission" date="2023-01" db="EMBL/GenBank/DDBJ databases">
        <title>Analysis of 21 Apiospora genomes using comparative genomics revels a genus with tremendous synthesis potential of carbohydrate active enzymes and secondary metabolites.</title>
        <authorList>
            <person name="Sorensen T."/>
        </authorList>
    </citation>
    <scope>NUCLEOTIDE SEQUENCE [LARGE SCALE GENOMIC DNA]</scope>
    <source>
        <strain evidence="1 2">CBS 33761</strain>
    </source>
</reference>
<name>A0ABR1TWA6_9PEZI</name>
<sequence>MEAVGATAAIAQLAVMCLQAGKLANDLLTSFYQAPAEISNVSSKLERLHLLITQLESLVVQLPELESQVLLPPKHRVFLFFSLKKALDSLARIKSIHDSQPGQGLRNRLRWATLDKKRAQRLLQEAQTAESELDVLLHIIAM</sequence>
<evidence type="ECO:0008006" key="3">
    <source>
        <dbReference type="Google" id="ProtNLM"/>
    </source>
</evidence>
<dbReference type="EMBL" id="JAQQWK010000002">
    <property type="protein sequence ID" value="KAK8050882.1"/>
    <property type="molecule type" value="Genomic_DNA"/>
</dbReference>